<dbReference type="Proteomes" id="UP001500979">
    <property type="component" value="Unassembled WGS sequence"/>
</dbReference>
<name>A0ABN3V501_9PSEU</name>
<gene>
    <name evidence="1" type="ORF">GCM10010470_10210</name>
</gene>
<accession>A0ABN3V501</accession>
<keyword evidence="2" id="KW-1185">Reference proteome</keyword>
<evidence type="ECO:0000313" key="1">
    <source>
        <dbReference type="EMBL" id="GAA2778728.1"/>
    </source>
</evidence>
<protein>
    <submittedName>
        <fullName evidence="1">Uncharacterized protein</fullName>
    </submittedName>
</protein>
<dbReference type="RefSeq" id="WP_344678216.1">
    <property type="nucleotide sequence ID" value="NZ_BAAAUX010000005.1"/>
</dbReference>
<evidence type="ECO:0000313" key="2">
    <source>
        <dbReference type="Proteomes" id="UP001500979"/>
    </source>
</evidence>
<sequence length="103" mass="11449">MRKAPEAIAEVVHEAVVLMRTMAFRREALCDVDFPGTDYQEQIRLLADLCDTLVPGLKPGTNAAAALQYTWDTRTDAQRRWIRAALAKRGVTLEDLNPPASPV</sequence>
<organism evidence="1 2">
    <name type="scientific">Saccharopolyspora taberi</name>
    <dbReference type="NCBI Taxonomy" id="60895"/>
    <lineage>
        <taxon>Bacteria</taxon>
        <taxon>Bacillati</taxon>
        <taxon>Actinomycetota</taxon>
        <taxon>Actinomycetes</taxon>
        <taxon>Pseudonocardiales</taxon>
        <taxon>Pseudonocardiaceae</taxon>
        <taxon>Saccharopolyspora</taxon>
    </lineage>
</organism>
<proteinExistence type="predicted"/>
<dbReference type="EMBL" id="BAAAUX010000005">
    <property type="protein sequence ID" value="GAA2778728.1"/>
    <property type="molecule type" value="Genomic_DNA"/>
</dbReference>
<reference evidence="1 2" key="1">
    <citation type="journal article" date="2019" name="Int. J. Syst. Evol. Microbiol.">
        <title>The Global Catalogue of Microorganisms (GCM) 10K type strain sequencing project: providing services to taxonomists for standard genome sequencing and annotation.</title>
        <authorList>
            <consortium name="The Broad Institute Genomics Platform"/>
            <consortium name="The Broad Institute Genome Sequencing Center for Infectious Disease"/>
            <person name="Wu L."/>
            <person name="Ma J."/>
        </authorList>
    </citation>
    <scope>NUCLEOTIDE SEQUENCE [LARGE SCALE GENOMIC DNA]</scope>
    <source>
        <strain evidence="1 2">JCM 9383</strain>
    </source>
</reference>
<comment type="caution">
    <text evidence="1">The sequence shown here is derived from an EMBL/GenBank/DDBJ whole genome shotgun (WGS) entry which is preliminary data.</text>
</comment>